<organism evidence="2 3">
    <name type="scientific">Stephania yunnanensis</name>
    <dbReference type="NCBI Taxonomy" id="152371"/>
    <lineage>
        <taxon>Eukaryota</taxon>
        <taxon>Viridiplantae</taxon>
        <taxon>Streptophyta</taxon>
        <taxon>Embryophyta</taxon>
        <taxon>Tracheophyta</taxon>
        <taxon>Spermatophyta</taxon>
        <taxon>Magnoliopsida</taxon>
        <taxon>Ranunculales</taxon>
        <taxon>Menispermaceae</taxon>
        <taxon>Menispermoideae</taxon>
        <taxon>Cissampelideae</taxon>
        <taxon>Stephania</taxon>
    </lineage>
</organism>
<name>A0AAP0IH41_9MAGN</name>
<accession>A0AAP0IH41</accession>
<comment type="caution">
    <text evidence="2">The sequence shown here is derived from an EMBL/GenBank/DDBJ whole genome shotgun (WGS) entry which is preliminary data.</text>
</comment>
<keyword evidence="3" id="KW-1185">Reference proteome</keyword>
<gene>
    <name evidence="2" type="ORF">Syun_022054</name>
</gene>
<feature type="region of interest" description="Disordered" evidence="1">
    <location>
        <begin position="1"/>
        <end position="20"/>
    </location>
</feature>
<dbReference type="AlphaFoldDB" id="A0AAP0IH41"/>
<feature type="region of interest" description="Disordered" evidence="1">
    <location>
        <begin position="31"/>
        <end position="81"/>
    </location>
</feature>
<feature type="compositionally biased region" description="Pro residues" evidence="1">
    <location>
        <begin position="151"/>
        <end position="161"/>
    </location>
</feature>
<proteinExistence type="predicted"/>
<dbReference type="Proteomes" id="UP001420932">
    <property type="component" value="Unassembled WGS sequence"/>
</dbReference>
<sequence length="170" mass="18300">MISGLAMSDDDDDDDEGEGLIRLCLLLPEQTAPPGIDARSSSKKGEKSSWVAKRGSKEGNWGSKLGDSESMEWSQEERSAGLKWVKWAAWSEERNRSSDSRGWGWGWGWGGFGGGHGRTSSPAVRACGRRRPCRSFSPGTPPQQVARPRRGPGPGPGPPISSSPCSPAEY</sequence>
<feature type="region of interest" description="Disordered" evidence="1">
    <location>
        <begin position="109"/>
        <end position="170"/>
    </location>
</feature>
<dbReference type="EMBL" id="JBBNAF010000009">
    <property type="protein sequence ID" value="KAK9115257.1"/>
    <property type="molecule type" value="Genomic_DNA"/>
</dbReference>
<feature type="compositionally biased region" description="Acidic residues" evidence="1">
    <location>
        <begin position="8"/>
        <end position="18"/>
    </location>
</feature>
<reference evidence="2 3" key="1">
    <citation type="submission" date="2024-01" db="EMBL/GenBank/DDBJ databases">
        <title>Genome assemblies of Stephania.</title>
        <authorList>
            <person name="Yang L."/>
        </authorList>
    </citation>
    <scope>NUCLEOTIDE SEQUENCE [LARGE SCALE GENOMIC DNA]</scope>
    <source>
        <strain evidence="2">YNDBR</strain>
        <tissue evidence="2">Leaf</tissue>
    </source>
</reference>
<evidence type="ECO:0000313" key="3">
    <source>
        <dbReference type="Proteomes" id="UP001420932"/>
    </source>
</evidence>
<protein>
    <submittedName>
        <fullName evidence="2">Uncharacterized protein</fullName>
    </submittedName>
</protein>
<evidence type="ECO:0000256" key="1">
    <source>
        <dbReference type="SAM" id="MobiDB-lite"/>
    </source>
</evidence>
<evidence type="ECO:0000313" key="2">
    <source>
        <dbReference type="EMBL" id="KAK9115257.1"/>
    </source>
</evidence>